<dbReference type="SUPFAM" id="SSF53335">
    <property type="entry name" value="S-adenosyl-L-methionine-dependent methyltransferases"/>
    <property type="match status" value="1"/>
</dbReference>
<feature type="binding site" evidence="3 4">
    <location>
        <position position="136"/>
    </location>
    <ligand>
        <name>S-adenosyl-L-methionine</name>
        <dbReference type="ChEBI" id="CHEBI:59789"/>
    </ligand>
</feature>
<proteinExistence type="inferred from homology"/>
<dbReference type="Gene3D" id="3.40.50.150">
    <property type="entry name" value="Vaccinia Virus protein VP39"/>
    <property type="match status" value="1"/>
</dbReference>
<dbReference type="PANTHER" id="PTHR43861">
    <property type="entry name" value="TRANS-ACONITATE 2-METHYLTRANSFERASE-RELATED"/>
    <property type="match status" value="1"/>
</dbReference>
<comment type="catalytic activity">
    <reaction evidence="3">
        <text>prephenate + S-adenosyl-L-methionine = carboxy-S-adenosyl-L-methionine + 3-phenylpyruvate + H2O</text>
        <dbReference type="Rhea" id="RHEA:51692"/>
        <dbReference type="ChEBI" id="CHEBI:15377"/>
        <dbReference type="ChEBI" id="CHEBI:18005"/>
        <dbReference type="ChEBI" id="CHEBI:29934"/>
        <dbReference type="ChEBI" id="CHEBI:59789"/>
        <dbReference type="ChEBI" id="CHEBI:134278"/>
    </reaction>
</comment>
<protein>
    <recommendedName>
        <fullName evidence="3">Carboxy-S-adenosyl-L-methionine synthase</fullName>
        <shortName evidence="3">Cx-SAM synthase</shortName>
        <ecNumber evidence="3">2.1.3.-</ecNumber>
    </recommendedName>
</protein>
<dbReference type="PANTHER" id="PTHR43861:SF2">
    <property type="entry name" value="CARBOXY-S-ADENOSYL-L-METHIONINE SYNTHASE"/>
    <property type="match status" value="1"/>
</dbReference>
<evidence type="ECO:0000256" key="3">
    <source>
        <dbReference type="HAMAP-Rule" id="MF_01589"/>
    </source>
</evidence>
<dbReference type="PIRSF" id="PIRSF006325">
    <property type="entry name" value="MeTrfase_bac"/>
    <property type="match status" value="1"/>
</dbReference>
<dbReference type="Pfam" id="PF13649">
    <property type="entry name" value="Methyltransf_25"/>
    <property type="match status" value="1"/>
</dbReference>
<feature type="binding site" evidence="3">
    <location>
        <position position="203"/>
    </location>
    <ligand>
        <name>S-adenosyl-L-methionine</name>
        <dbReference type="ChEBI" id="CHEBI:59789"/>
    </ligand>
</feature>
<dbReference type="InterPro" id="IPR005271">
    <property type="entry name" value="CmoA"/>
</dbReference>
<organism evidence="6 7">
    <name type="scientific">SAR86 cluster bacterium</name>
    <dbReference type="NCBI Taxonomy" id="2030880"/>
    <lineage>
        <taxon>Bacteria</taxon>
        <taxon>Pseudomonadati</taxon>
        <taxon>Pseudomonadota</taxon>
        <taxon>Gammaproteobacteria</taxon>
        <taxon>SAR86 cluster</taxon>
    </lineage>
</organism>
<dbReference type="GO" id="GO:0002098">
    <property type="term" value="P:tRNA wobble uridine modification"/>
    <property type="evidence" value="ECO:0007669"/>
    <property type="project" value="InterPro"/>
</dbReference>
<comment type="caution">
    <text evidence="6">The sequence shown here is derived from an EMBL/GenBank/DDBJ whole genome shotgun (WGS) entry which is preliminary data.</text>
</comment>
<dbReference type="AlphaFoldDB" id="A0A2A4MPV2"/>
<name>A0A2A4MPV2_9GAMM</name>
<keyword evidence="1 3" id="KW-0808">Transferase</keyword>
<dbReference type="HAMAP" id="MF_01589">
    <property type="entry name" value="Cx_SAM_synthase"/>
    <property type="match status" value="1"/>
</dbReference>
<feature type="binding site" evidence="3 4">
    <location>
        <begin position="121"/>
        <end position="122"/>
    </location>
    <ligand>
        <name>S-adenosyl-L-methionine</name>
        <dbReference type="ChEBI" id="CHEBI:59789"/>
    </ligand>
</feature>
<evidence type="ECO:0000256" key="1">
    <source>
        <dbReference type="ARBA" id="ARBA00022679"/>
    </source>
</evidence>
<dbReference type="EMBL" id="NVQR01000053">
    <property type="protein sequence ID" value="PCH61880.1"/>
    <property type="molecule type" value="Genomic_DNA"/>
</dbReference>
<feature type="binding site" evidence="3 4">
    <location>
        <begin position="67"/>
        <end position="69"/>
    </location>
    <ligand>
        <name>S-adenosyl-L-methionine</name>
        <dbReference type="ChEBI" id="CHEBI:59789"/>
    </ligand>
</feature>
<evidence type="ECO:0000259" key="5">
    <source>
        <dbReference type="Pfam" id="PF13649"/>
    </source>
</evidence>
<comment type="similarity">
    <text evidence="3">Belongs to the class I-like SAM-binding methyltransferase superfamily. Cx-SAM synthase family.</text>
</comment>
<dbReference type="Proteomes" id="UP000218172">
    <property type="component" value="Unassembled WGS sequence"/>
</dbReference>
<gene>
    <name evidence="3 6" type="primary">cmoA</name>
    <name evidence="6" type="ORF">COC19_03890</name>
</gene>
<dbReference type="InterPro" id="IPR029063">
    <property type="entry name" value="SAM-dependent_MTases_sf"/>
</dbReference>
<accession>A0A2A4MPV2</accession>
<comment type="function">
    <text evidence="3">Catalyzes the conversion of S-adenosyl-L-methionine (SAM) to carboxy-S-adenosyl-L-methionine (Cx-SAM).</text>
</comment>
<evidence type="ECO:0000256" key="4">
    <source>
        <dbReference type="PIRSR" id="PIRSR006325-1"/>
    </source>
</evidence>
<evidence type="ECO:0000313" key="7">
    <source>
        <dbReference type="Proteomes" id="UP000218172"/>
    </source>
</evidence>
<evidence type="ECO:0000256" key="2">
    <source>
        <dbReference type="ARBA" id="ARBA00022691"/>
    </source>
</evidence>
<reference evidence="7" key="1">
    <citation type="submission" date="2017-08" db="EMBL/GenBank/DDBJ databases">
        <title>A dynamic microbial community with high functional redundancy inhabits the cold, oxic subseafloor aquifer.</title>
        <authorList>
            <person name="Tully B.J."/>
            <person name="Wheat C.G."/>
            <person name="Glazer B.T."/>
            <person name="Huber J.A."/>
        </authorList>
    </citation>
    <scope>NUCLEOTIDE SEQUENCE [LARGE SCALE GENOMIC DNA]</scope>
</reference>
<feature type="domain" description="Methyltransferase" evidence="5">
    <location>
        <begin position="63"/>
        <end position="162"/>
    </location>
</feature>
<dbReference type="CDD" id="cd02440">
    <property type="entry name" value="AdoMet_MTases"/>
    <property type="match status" value="1"/>
</dbReference>
<feature type="binding site" evidence="3 4">
    <location>
        <begin position="92"/>
        <end position="93"/>
    </location>
    <ligand>
        <name>S-adenosyl-L-methionine</name>
        <dbReference type="ChEBI" id="CHEBI:59789"/>
    </ligand>
</feature>
<dbReference type="EC" id="2.1.3.-" evidence="3"/>
<dbReference type="InterPro" id="IPR041698">
    <property type="entry name" value="Methyltransf_25"/>
</dbReference>
<dbReference type="NCBIfam" id="TIGR00740">
    <property type="entry name" value="carboxy-S-adenosyl-L-methionine synthase CmoA"/>
    <property type="match status" value="1"/>
</dbReference>
<dbReference type="GO" id="GO:1904047">
    <property type="term" value="F:S-adenosyl-L-methionine binding"/>
    <property type="evidence" value="ECO:0007669"/>
    <property type="project" value="UniProtKB-UniRule"/>
</dbReference>
<keyword evidence="2 3" id="KW-0949">S-adenosyl-L-methionine</keyword>
<comment type="subunit">
    <text evidence="3">Homodimer.</text>
</comment>
<evidence type="ECO:0000313" key="6">
    <source>
        <dbReference type="EMBL" id="PCH61880.1"/>
    </source>
</evidence>
<sequence>MSKSDNHTDRLFSQQLGIEDFVFDAKVANVFSDMINRSVPGYSTIISMIAVLAQQYCREDSTVYDLGCSLGAATVAMGTQINCSNYKIVAVDNSSAMVDKLTPIIQNNSKLASITEIRCEDILHTEISNASVVVLNFTLQFIPVEQRDRLLRHIYQGMKEGGIVIISEKIVFEDAQLNQIFIDTYHRFKASQGYSALEIAQKRSALENVLMPESIDIHRRRMADIGFKSFDAWFQCFNFASFVAFK</sequence>
<feature type="binding site" evidence="3 4">
    <location>
        <position position="42"/>
    </location>
    <ligand>
        <name>S-adenosyl-L-methionine</name>
        <dbReference type="ChEBI" id="CHEBI:59789"/>
    </ligand>
</feature>
<dbReference type="GO" id="GO:0016743">
    <property type="term" value="F:carboxyl- or carbamoyltransferase activity"/>
    <property type="evidence" value="ECO:0007669"/>
    <property type="project" value="UniProtKB-UniRule"/>
</dbReference>